<keyword evidence="3" id="KW-1185">Reference proteome</keyword>
<proteinExistence type="predicted"/>
<dbReference type="EMBL" id="JAFIRN010000012">
    <property type="protein sequence ID" value="KAG5838202.1"/>
    <property type="molecule type" value="Genomic_DNA"/>
</dbReference>
<feature type="region of interest" description="Disordered" evidence="1">
    <location>
        <begin position="50"/>
        <end position="82"/>
    </location>
</feature>
<evidence type="ECO:0000313" key="3">
    <source>
        <dbReference type="Proteomes" id="UP001044222"/>
    </source>
</evidence>
<sequence>MRALQKTQGRTDQALGAMADMLTSVTLPRQQQQQWVSEARKERLLVAEEAQNAEQGDWGPGAVGWERGSSDSLESSDRPGEGKEGFISLLRWPGRPVKTLSHCMIESQSARAGWAGRCVRESAGLIVPAALMFHRGSRISDALRNLFQMWKRNTLLFAHVFSLTSGVC</sequence>
<evidence type="ECO:0000256" key="1">
    <source>
        <dbReference type="SAM" id="MobiDB-lite"/>
    </source>
</evidence>
<dbReference type="AlphaFoldDB" id="A0A9D3LWC4"/>
<accession>A0A9D3LWC4</accession>
<gene>
    <name evidence="2" type="ORF">ANANG_G00221280</name>
</gene>
<protein>
    <submittedName>
        <fullName evidence="2">Uncharacterized protein</fullName>
    </submittedName>
</protein>
<comment type="caution">
    <text evidence="2">The sequence shown here is derived from an EMBL/GenBank/DDBJ whole genome shotgun (WGS) entry which is preliminary data.</text>
</comment>
<evidence type="ECO:0000313" key="2">
    <source>
        <dbReference type="EMBL" id="KAG5838202.1"/>
    </source>
</evidence>
<dbReference type="Proteomes" id="UP001044222">
    <property type="component" value="Chromosome 12"/>
</dbReference>
<organism evidence="2 3">
    <name type="scientific">Anguilla anguilla</name>
    <name type="common">European freshwater eel</name>
    <name type="synonym">Muraena anguilla</name>
    <dbReference type="NCBI Taxonomy" id="7936"/>
    <lineage>
        <taxon>Eukaryota</taxon>
        <taxon>Metazoa</taxon>
        <taxon>Chordata</taxon>
        <taxon>Craniata</taxon>
        <taxon>Vertebrata</taxon>
        <taxon>Euteleostomi</taxon>
        <taxon>Actinopterygii</taxon>
        <taxon>Neopterygii</taxon>
        <taxon>Teleostei</taxon>
        <taxon>Anguilliformes</taxon>
        <taxon>Anguillidae</taxon>
        <taxon>Anguilla</taxon>
    </lineage>
</organism>
<name>A0A9D3LWC4_ANGAN</name>
<reference evidence="2" key="1">
    <citation type="submission" date="2021-01" db="EMBL/GenBank/DDBJ databases">
        <title>A chromosome-scale assembly of European eel, Anguilla anguilla.</title>
        <authorList>
            <person name="Henkel C."/>
            <person name="Jong-Raadsen S.A."/>
            <person name="Dufour S."/>
            <person name="Weltzien F.-A."/>
            <person name="Palstra A.P."/>
            <person name="Pelster B."/>
            <person name="Spaink H.P."/>
            <person name="Van Den Thillart G.E."/>
            <person name="Jansen H."/>
            <person name="Zahm M."/>
            <person name="Klopp C."/>
            <person name="Cedric C."/>
            <person name="Louis A."/>
            <person name="Berthelot C."/>
            <person name="Parey E."/>
            <person name="Roest Crollius H."/>
            <person name="Montfort J."/>
            <person name="Robinson-Rechavi M."/>
            <person name="Bucao C."/>
            <person name="Bouchez O."/>
            <person name="Gislard M."/>
            <person name="Lluch J."/>
            <person name="Milhes M."/>
            <person name="Lampietro C."/>
            <person name="Lopez Roques C."/>
            <person name="Donnadieu C."/>
            <person name="Braasch I."/>
            <person name="Desvignes T."/>
            <person name="Postlethwait J."/>
            <person name="Bobe J."/>
            <person name="Guiguen Y."/>
            <person name="Dirks R."/>
        </authorList>
    </citation>
    <scope>NUCLEOTIDE SEQUENCE</scope>
    <source>
        <strain evidence="2">Tag_6206</strain>
        <tissue evidence="2">Liver</tissue>
    </source>
</reference>